<dbReference type="PANTHER" id="PTHR43775">
    <property type="entry name" value="FATTY ACID SYNTHASE"/>
    <property type="match status" value="1"/>
</dbReference>
<dbReference type="InterPro" id="IPR009081">
    <property type="entry name" value="PP-bd_ACP"/>
</dbReference>
<dbReference type="PROSITE" id="PS00012">
    <property type="entry name" value="PHOSPHOPANTETHEINE"/>
    <property type="match status" value="1"/>
</dbReference>
<organism evidence="11 12">
    <name type="scientific">Streptomyces racemochromogenes</name>
    <dbReference type="NCBI Taxonomy" id="67353"/>
    <lineage>
        <taxon>Bacteria</taxon>
        <taxon>Bacillati</taxon>
        <taxon>Actinomycetota</taxon>
        <taxon>Actinomycetes</taxon>
        <taxon>Kitasatosporales</taxon>
        <taxon>Streptomycetaceae</taxon>
        <taxon>Streptomyces</taxon>
    </lineage>
</organism>
<dbReference type="InterPro" id="IPR049900">
    <property type="entry name" value="PKS_mFAS_DH"/>
</dbReference>
<dbReference type="InterPro" id="IPR049552">
    <property type="entry name" value="PKS_DH_N"/>
</dbReference>
<dbReference type="SUPFAM" id="SSF47336">
    <property type="entry name" value="ACP-like"/>
    <property type="match status" value="1"/>
</dbReference>
<dbReference type="Pfam" id="PF22953">
    <property type="entry name" value="SpnB_Rossmann"/>
    <property type="match status" value="1"/>
</dbReference>
<dbReference type="InterPro" id="IPR006162">
    <property type="entry name" value="Ppantetheine_attach_site"/>
</dbReference>
<dbReference type="Pfam" id="PF14765">
    <property type="entry name" value="PS-DH"/>
    <property type="match status" value="1"/>
</dbReference>
<keyword evidence="5" id="KW-0045">Antibiotic biosynthesis</keyword>
<dbReference type="InterPro" id="IPR013968">
    <property type="entry name" value="PKS_KR"/>
</dbReference>
<feature type="non-terminal residue" evidence="11">
    <location>
        <position position="964"/>
    </location>
</feature>
<accession>A0ABW7PQ65</accession>
<dbReference type="InterPro" id="IPR001227">
    <property type="entry name" value="Ac_transferase_dom_sf"/>
</dbReference>
<dbReference type="Proteomes" id="UP001610631">
    <property type="component" value="Unassembled WGS sequence"/>
</dbReference>
<dbReference type="InterPro" id="IPR020807">
    <property type="entry name" value="PKS_DH"/>
</dbReference>
<feature type="region of interest" description="C-terminal hotdog fold" evidence="7">
    <location>
        <begin position="239"/>
        <end position="379"/>
    </location>
</feature>
<comment type="caution">
    <text evidence="11">The sequence shown here is derived from an EMBL/GenBank/DDBJ whole genome shotgun (WGS) entry which is preliminary data.</text>
</comment>
<evidence type="ECO:0000313" key="11">
    <source>
        <dbReference type="EMBL" id="MFH7600573.1"/>
    </source>
</evidence>
<protein>
    <submittedName>
        <fullName evidence="11">Type I polyketide synthase</fullName>
    </submittedName>
</protein>
<dbReference type="RefSeq" id="WP_395514123.1">
    <property type="nucleotide sequence ID" value="NZ_JBBDHD010000267.1"/>
</dbReference>
<dbReference type="InterPro" id="IPR050091">
    <property type="entry name" value="PKS_NRPS_Biosynth_Enz"/>
</dbReference>
<dbReference type="PROSITE" id="PS52019">
    <property type="entry name" value="PKS_MFAS_DH"/>
    <property type="match status" value="1"/>
</dbReference>
<keyword evidence="4" id="KW-0808">Transferase</keyword>
<evidence type="ECO:0000259" key="9">
    <source>
        <dbReference type="PROSITE" id="PS50075"/>
    </source>
</evidence>
<dbReference type="Gene3D" id="3.40.366.10">
    <property type="entry name" value="Malonyl-Coenzyme A Acyl Carrier Protein, domain 2"/>
    <property type="match status" value="1"/>
</dbReference>
<feature type="active site" description="Proton acceptor; for dehydratase activity" evidence="7">
    <location>
        <position position="132"/>
    </location>
</feature>
<feature type="region of interest" description="N-terminal hotdog fold" evidence="7">
    <location>
        <begin position="101"/>
        <end position="225"/>
    </location>
</feature>
<dbReference type="Gene3D" id="3.40.50.720">
    <property type="entry name" value="NAD(P)-binding Rossmann-like Domain"/>
    <property type="match status" value="1"/>
</dbReference>
<feature type="domain" description="Carrier" evidence="9">
    <location>
        <begin position="853"/>
        <end position="928"/>
    </location>
</feature>
<feature type="active site" description="Proton donor; for dehydratase activity" evidence="7">
    <location>
        <position position="300"/>
    </location>
</feature>
<dbReference type="Gene3D" id="1.10.1200.10">
    <property type="entry name" value="ACP-like"/>
    <property type="match status" value="1"/>
</dbReference>
<dbReference type="SMART" id="SM00823">
    <property type="entry name" value="PKS_PP"/>
    <property type="match status" value="1"/>
</dbReference>
<evidence type="ECO:0000256" key="4">
    <source>
        <dbReference type="ARBA" id="ARBA00022679"/>
    </source>
</evidence>
<dbReference type="Pfam" id="PF00550">
    <property type="entry name" value="PP-binding"/>
    <property type="match status" value="1"/>
</dbReference>
<dbReference type="InterPro" id="IPR057326">
    <property type="entry name" value="KR_dom"/>
</dbReference>
<dbReference type="PANTHER" id="PTHR43775:SF51">
    <property type="entry name" value="INACTIVE PHENOLPHTHIOCEROL SYNTHESIS POLYKETIDE SYNTHASE TYPE I PKS1-RELATED"/>
    <property type="match status" value="1"/>
</dbReference>
<dbReference type="SMART" id="SM00822">
    <property type="entry name" value="PKS_KR"/>
    <property type="match status" value="1"/>
</dbReference>
<dbReference type="PROSITE" id="PS50075">
    <property type="entry name" value="CARRIER"/>
    <property type="match status" value="1"/>
</dbReference>
<dbReference type="CDD" id="cd08956">
    <property type="entry name" value="KR_3_FAS_SDR_x"/>
    <property type="match status" value="1"/>
</dbReference>
<dbReference type="InterPro" id="IPR036736">
    <property type="entry name" value="ACP-like_sf"/>
</dbReference>
<evidence type="ECO:0000256" key="3">
    <source>
        <dbReference type="ARBA" id="ARBA00022553"/>
    </source>
</evidence>
<dbReference type="InterPro" id="IPR036291">
    <property type="entry name" value="NAD(P)-bd_dom_sf"/>
</dbReference>
<dbReference type="InterPro" id="IPR049551">
    <property type="entry name" value="PKS_DH_C"/>
</dbReference>
<dbReference type="SMART" id="SM01294">
    <property type="entry name" value="PKS_PP_betabranch"/>
    <property type="match status" value="1"/>
</dbReference>
<reference evidence="11 12" key="1">
    <citation type="submission" date="2024-03" db="EMBL/GenBank/DDBJ databases">
        <title>Whole genome sequencing of Streptomyces racemochromogenes, to identify antimicrobial biosynthetic gene clusters.</title>
        <authorList>
            <person name="Suryawanshi P."/>
            <person name="Krishnaraj P.U."/>
            <person name="Arun Y.P."/>
            <person name="Suryawanshi M.P."/>
            <person name="Rakshit O."/>
        </authorList>
    </citation>
    <scope>NUCLEOTIDE SEQUENCE [LARGE SCALE GENOMIC DNA]</scope>
    <source>
        <strain evidence="11 12">AUDT626</strain>
    </source>
</reference>
<keyword evidence="3" id="KW-0597">Phosphoprotein</keyword>
<comment type="pathway">
    <text evidence="1">Antibiotic biosynthesis.</text>
</comment>
<dbReference type="Gene3D" id="3.10.129.110">
    <property type="entry name" value="Polyketide synthase dehydratase"/>
    <property type="match status" value="1"/>
</dbReference>
<proteinExistence type="predicted"/>
<keyword evidence="12" id="KW-1185">Reference proteome</keyword>
<evidence type="ECO:0000256" key="2">
    <source>
        <dbReference type="ARBA" id="ARBA00022450"/>
    </source>
</evidence>
<feature type="non-terminal residue" evidence="11">
    <location>
        <position position="1"/>
    </location>
</feature>
<dbReference type="EMBL" id="JBBDHD010000267">
    <property type="protein sequence ID" value="MFH7600573.1"/>
    <property type="molecule type" value="Genomic_DNA"/>
</dbReference>
<dbReference type="InterPro" id="IPR020806">
    <property type="entry name" value="PKS_PP-bd"/>
</dbReference>
<dbReference type="SMART" id="SM00826">
    <property type="entry name" value="PKS_DH"/>
    <property type="match status" value="1"/>
</dbReference>
<evidence type="ECO:0000256" key="8">
    <source>
        <dbReference type="SAM" id="MobiDB-lite"/>
    </source>
</evidence>
<feature type="domain" description="PKS/mFAS DH" evidence="10">
    <location>
        <begin position="101"/>
        <end position="379"/>
    </location>
</feature>
<gene>
    <name evidence="11" type="ORF">WDV06_36580</name>
</gene>
<evidence type="ECO:0000256" key="7">
    <source>
        <dbReference type="PROSITE-ProRule" id="PRU01363"/>
    </source>
</evidence>
<dbReference type="Pfam" id="PF21089">
    <property type="entry name" value="PKS_DH_N"/>
    <property type="match status" value="1"/>
</dbReference>
<dbReference type="Pfam" id="PF08659">
    <property type="entry name" value="KR"/>
    <property type="match status" value="1"/>
</dbReference>
<dbReference type="InterPro" id="IPR055123">
    <property type="entry name" value="SpnB-like_Rossmann"/>
</dbReference>
<keyword evidence="2" id="KW-0596">Phosphopantetheine</keyword>
<dbReference type="InterPro" id="IPR042104">
    <property type="entry name" value="PKS_dehydratase_sf"/>
</dbReference>
<sequence>VRTFLEVGPGGVLTALARDVVDEQALTVPALRADRPEDLALTTALARLHVHGTPVDWTAWYAGQEAHRTPLPTYAFQRETYWLHVPATADPAAIGVTDTGHPLLGATVVLPDGGSVLTGRLSLATHPWIADHAVSGAVLVPGTAFVELALRAGQEAGCAHVEDLTLEAPLVLPEHGGVQLRLTVGAPDPAGRRTLELHSRSEDPAAPADWTRHAGGTLSAEPPAVRPPSELAAWPPPGAEPVATDHLYELLDDLGFGYGPVFRGLTGAWRDGDSLYAAAALPASTAPDADTFGLHPALLDAALHASWLGLLSGTTTGQALLPFSWSGVSLHAGGAPAVRVRLTPAGPDTVSVLVADTAGQTVASVDALVLRPVSADRLRAAAAPRADGLLRLDWTPARTPADVPEPDCAVALAGPDPDLDGAAAPDDPAAAVRATAHRTLALIQEWLAEERSERTPLVVVTRHAVATDPAERAALDPAQAAVWGMLRTAQSENPGRFVLLDLEPGLDPDAGPGREALRAALATGEPQLAVRGGRLLLPRLTAHTAPTDRPAGEAPRRGTFPAEGTVLVTGATGTLGRLVARHLVTEHGVRSLLLAGRRGPAAEGAAAFEAELTALGARVTTAACDVADRAELAALLATVPAGHPLSAVVHAAGVTDDGTVPALTPDRVDRVFRPKVDAALHLHELTRDMDLSAFVLFSSVSATLGGAGQANYAAANAVLDALAQRRHAAGLPAVSLAWGLWADGSGMTGKLDSADFARIRRMGLVAMDAATGLALFDAACAAGTDVLFPVPLDHAGLRVQAAEDKVPALLRGLVKTPVRKAHSGPGTSSAAAADRASALATTLHGLPEAEQERLLGDLVRAQVATVLGHASPDRVEAERPFKDLGFDSLTAVELRNLLGAATGTRLPATLVFDHPTPLALTRFLHAEILGTTSGTTTPTVAGQVAVADDPIVIVGMSCRYPGGV</sequence>
<feature type="region of interest" description="Disordered" evidence="8">
    <location>
        <begin position="197"/>
        <end position="238"/>
    </location>
</feature>
<keyword evidence="6" id="KW-0511">Multifunctional enzyme</keyword>
<evidence type="ECO:0000313" key="12">
    <source>
        <dbReference type="Proteomes" id="UP001610631"/>
    </source>
</evidence>
<dbReference type="SUPFAM" id="SSF51735">
    <property type="entry name" value="NAD(P)-binding Rossmann-fold domains"/>
    <property type="match status" value="2"/>
</dbReference>
<evidence type="ECO:0000259" key="10">
    <source>
        <dbReference type="PROSITE" id="PS52019"/>
    </source>
</evidence>
<name>A0ABW7PQ65_9ACTN</name>
<evidence type="ECO:0000256" key="5">
    <source>
        <dbReference type="ARBA" id="ARBA00023194"/>
    </source>
</evidence>
<evidence type="ECO:0000256" key="6">
    <source>
        <dbReference type="ARBA" id="ARBA00023268"/>
    </source>
</evidence>
<evidence type="ECO:0000256" key="1">
    <source>
        <dbReference type="ARBA" id="ARBA00004792"/>
    </source>
</evidence>
<dbReference type="Gene3D" id="3.30.70.3290">
    <property type="match status" value="1"/>
</dbReference>